<dbReference type="AlphaFoldDB" id="A0A5B9W095"/>
<evidence type="ECO:0000313" key="2">
    <source>
        <dbReference type="EMBL" id="QEH33677.1"/>
    </source>
</evidence>
<keyword evidence="3" id="KW-1185">Reference proteome</keyword>
<dbReference type="InterPro" id="IPR015919">
    <property type="entry name" value="Cadherin-like_sf"/>
</dbReference>
<keyword evidence="1" id="KW-0812">Transmembrane</keyword>
<keyword evidence="1" id="KW-0472">Membrane</keyword>
<evidence type="ECO:0000313" key="3">
    <source>
        <dbReference type="Proteomes" id="UP000324233"/>
    </source>
</evidence>
<accession>A0A5B9W095</accession>
<name>A0A5B9W095_9BACT</name>
<sequence length="254" mass="27005">MRRNRRGGGHGLEFGGSGEDSFVAVVVTKLTGALLFILVLTMVIMALLPKAVDSMPSGSRRDGAAEVDRQPLAIVTPEALPEAIAGRPYAVALAAAGGGGTLKWSIDGDLPEGLSFDAASGVLKGTPKRGTPQPLALSIRVTDGDEVATQATRLLVYQSDRPLSTPAWWKPGLPPVLWRQWLDHGVGFLLLWLIYLVGMNALAGMERGRGEGQVSLEPGGTLLVTRRFSAYRIVMRLATLSATAGLAAWLWIAR</sequence>
<dbReference type="EMBL" id="CP042997">
    <property type="protein sequence ID" value="QEH33677.1"/>
    <property type="molecule type" value="Genomic_DNA"/>
</dbReference>
<feature type="transmembrane region" description="Helical" evidence="1">
    <location>
        <begin position="233"/>
        <end position="252"/>
    </location>
</feature>
<dbReference type="RefSeq" id="WP_148593693.1">
    <property type="nucleotide sequence ID" value="NZ_CP042997.1"/>
</dbReference>
<organism evidence="2 3">
    <name type="scientific">Aquisphaera giovannonii</name>
    <dbReference type="NCBI Taxonomy" id="406548"/>
    <lineage>
        <taxon>Bacteria</taxon>
        <taxon>Pseudomonadati</taxon>
        <taxon>Planctomycetota</taxon>
        <taxon>Planctomycetia</taxon>
        <taxon>Isosphaerales</taxon>
        <taxon>Isosphaeraceae</taxon>
        <taxon>Aquisphaera</taxon>
    </lineage>
</organism>
<dbReference type="Pfam" id="PF05345">
    <property type="entry name" value="He_PIG"/>
    <property type="match status" value="1"/>
</dbReference>
<proteinExistence type="predicted"/>
<dbReference type="InterPro" id="IPR013783">
    <property type="entry name" value="Ig-like_fold"/>
</dbReference>
<protein>
    <submittedName>
        <fullName evidence="2">Ig domain protein</fullName>
    </submittedName>
</protein>
<reference evidence="2 3" key="1">
    <citation type="submission" date="2019-08" db="EMBL/GenBank/DDBJ databases">
        <title>Deep-cultivation of Planctomycetes and their phenomic and genomic characterization uncovers novel biology.</title>
        <authorList>
            <person name="Wiegand S."/>
            <person name="Jogler M."/>
            <person name="Boedeker C."/>
            <person name="Pinto D."/>
            <person name="Vollmers J."/>
            <person name="Rivas-Marin E."/>
            <person name="Kohn T."/>
            <person name="Peeters S.H."/>
            <person name="Heuer A."/>
            <person name="Rast P."/>
            <person name="Oberbeckmann S."/>
            <person name="Bunk B."/>
            <person name="Jeske O."/>
            <person name="Meyerdierks A."/>
            <person name="Storesund J.E."/>
            <person name="Kallscheuer N."/>
            <person name="Luecker S."/>
            <person name="Lage O.M."/>
            <person name="Pohl T."/>
            <person name="Merkel B.J."/>
            <person name="Hornburger P."/>
            <person name="Mueller R.-W."/>
            <person name="Bruemmer F."/>
            <person name="Labrenz M."/>
            <person name="Spormann A.M."/>
            <person name="Op den Camp H."/>
            <person name="Overmann J."/>
            <person name="Amann R."/>
            <person name="Jetten M.S.M."/>
            <person name="Mascher T."/>
            <person name="Medema M.H."/>
            <person name="Devos D.P."/>
            <person name="Kaster A.-K."/>
            <person name="Ovreas L."/>
            <person name="Rohde M."/>
            <person name="Galperin M.Y."/>
            <person name="Jogler C."/>
        </authorList>
    </citation>
    <scope>NUCLEOTIDE SEQUENCE [LARGE SCALE GENOMIC DNA]</scope>
    <source>
        <strain evidence="2 3">OJF2</strain>
    </source>
</reference>
<dbReference type="KEGG" id="agv:OJF2_21830"/>
<evidence type="ECO:0000256" key="1">
    <source>
        <dbReference type="SAM" id="Phobius"/>
    </source>
</evidence>
<feature type="transmembrane region" description="Helical" evidence="1">
    <location>
        <begin position="185"/>
        <end position="203"/>
    </location>
</feature>
<dbReference type="GO" id="GO:0016020">
    <property type="term" value="C:membrane"/>
    <property type="evidence" value="ECO:0007669"/>
    <property type="project" value="InterPro"/>
</dbReference>
<dbReference type="Proteomes" id="UP000324233">
    <property type="component" value="Chromosome"/>
</dbReference>
<dbReference type="Gene3D" id="2.60.40.10">
    <property type="entry name" value="Immunoglobulins"/>
    <property type="match status" value="1"/>
</dbReference>
<feature type="transmembrane region" description="Helical" evidence="1">
    <location>
        <begin position="21"/>
        <end position="48"/>
    </location>
</feature>
<keyword evidence="1" id="KW-1133">Transmembrane helix</keyword>
<dbReference type="SUPFAM" id="SSF49313">
    <property type="entry name" value="Cadherin-like"/>
    <property type="match status" value="1"/>
</dbReference>
<gene>
    <name evidence="2" type="ORF">OJF2_21830</name>
</gene>
<dbReference type="GO" id="GO:0005509">
    <property type="term" value="F:calcium ion binding"/>
    <property type="evidence" value="ECO:0007669"/>
    <property type="project" value="InterPro"/>
</dbReference>
<dbReference type="OrthoDB" id="266783at2"/>